<dbReference type="PROSITE" id="PS51272">
    <property type="entry name" value="SLH"/>
    <property type="match status" value="3"/>
</dbReference>
<dbReference type="InterPro" id="IPR001119">
    <property type="entry name" value="SLH_dom"/>
</dbReference>
<evidence type="ECO:0000313" key="3">
    <source>
        <dbReference type="EMBL" id="WEK54601.1"/>
    </source>
</evidence>
<feature type="domain" description="SLH" evidence="2">
    <location>
        <begin position="1265"/>
        <end position="1325"/>
    </location>
</feature>
<dbReference type="Gene3D" id="2.60.40.10">
    <property type="entry name" value="Immunoglobulins"/>
    <property type="match status" value="1"/>
</dbReference>
<dbReference type="PANTHER" id="PTHR43308">
    <property type="entry name" value="OUTER MEMBRANE PROTEIN ALPHA-RELATED"/>
    <property type="match status" value="1"/>
</dbReference>
<dbReference type="Proteomes" id="UP001178662">
    <property type="component" value="Chromosome"/>
</dbReference>
<dbReference type="SMART" id="SM00481">
    <property type="entry name" value="POLIIIAc"/>
    <property type="match status" value="1"/>
</dbReference>
<dbReference type="Pfam" id="PF07705">
    <property type="entry name" value="CARDB"/>
    <property type="match status" value="1"/>
</dbReference>
<protein>
    <submittedName>
        <fullName evidence="3">CehA/McbA family metallohydrolase</fullName>
    </submittedName>
</protein>
<dbReference type="SUPFAM" id="SSF89550">
    <property type="entry name" value="PHP domain-like"/>
    <property type="match status" value="1"/>
</dbReference>
<feature type="domain" description="SLH" evidence="2">
    <location>
        <begin position="1134"/>
        <end position="1193"/>
    </location>
</feature>
<accession>A0AA95EX68</accession>
<gene>
    <name evidence="3" type="ORF">P0Y55_00545</name>
</gene>
<dbReference type="InterPro" id="IPR003141">
    <property type="entry name" value="Pol/His_phosphatase_N"/>
</dbReference>
<feature type="compositionally biased region" description="Pro residues" evidence="1">
    <location>
        <begin position="884"/>
        <end position="895"/>
    </location>
</feature>
<dbReference type="EMBL" id="CP119317">
    <property type="protein sequence ID" value="WEK54601.1"/>
    <property type="molecule type" value="Genomic_DNA"/>
</dbReference>
<evidence type="ECO:0000256" key="1">
    <source>
        <dbReference type="SAM" id="MobiDB-lite"/>
    </source>
</evidence>
<dbReference type="NCBIfam" id="NF038032">
    <property type="entry name" value="CehA_McbA_metalo"/>
    <property type="match status" value="1"/>
</dbReference>
<dbReference type="Pfam" id="PF00395">
    <property type="entry name" value="SLH"/>
    <property type="match status" value="3"/>
</dbReference>
<dbReference type="InterPro" id="IPR013783">
    <property type="entry name" value="Ig-like_fold"/>
</dbReference>
<proteinExistence type="predicted"/>
<reference evidence="3" key="1">
    <citation type="submission" date="2023-03" db="EMBL/GenBank/DDBJ databases">
        <title>Andean soil-derived lignocellulolytic bacterial consortium as a source of novel taxa and putative plastic-active enzymes.</title>
        <authorList>
            <person name="Diaz-Garcia L."/>
            <person name="Chuvochina M."/>
            <person name="Feuerriegel G."/>
            <person name="Bunk B."/>
            <person name="Sproer C."/>
            <person name="Streit W.R."/>
            <person name="Rodriguez L.M."/>
            <person name="Overmann J."/>
            <person name="Jimenez D.J."/>
        </authorList>
    </citation>
    <scope>NUCLEOTIDE SEQUENCE</scope>
    <source>
        <strain evidence="3">MAG 2441</strain>
    </source>
</reference>
<sequence>MMKATRTNMMEVAKPRRTYFTRKMKRSLLLCTAALGISIGSIPFSAPYAQAAESSVLLPDYNIYYGIPHAHTGYSDGSKDTTPQDAFAYAKSKGLDYLFITDHSNMFDGVTDDKKEYVSERNEFVGIPDSEWSNTKEMAEAASSDSFTAFRGFEMTYQTTGGNYGHINVFNTDTYVEAAKQMPELSDFYSWLAKQNGALAMFNHPNRPITAFESLQYNAEADGVFQLLEVSNGSLGSNFVDTESYYYKALDYGWHLAPASSQDNHAVNWGDTDNLTAIVARSNDAASLLEAIQERRVYSTETRNLKLDVLANGLPMGSQLDASSGDEIQFSIHAEDLDDPIKEVQIITNNGVVLTRNTLPEASTSVNWNPTVTAATGQNWYVVKVIHANDRMGLASAVYTQPAEYDVKLINFTVDPAMSTANYDTTISVEVANAGSHDLTEPATVSLYVGAPEDNQLIGAATINQLVSGHKQSVSVKWTPIIAGVHTITAVLTPIAGVTTKTTLQKDVEVRDTNGKTVMIDNSHRNIGVSNGTMAELTELLRFMGYIVEINEQPITDSLLDSVNVFIYNTPSSVTYQLTADEQQSLANWVREGGSLMVSTQSTDQSKYNTTFSNGLLADIGTDIRFNYDSIREALVENQDNKNVQSFYARAFPKTADGINDDMAAIRVYRGASLVNADNQALVNDDSKQLDILLTANASSYNANVLGDGYVYSTEEDLNGELIPIVARQTIDQGKLVVSGRYAYSNYEIANDASNAAFYLNIIDYLADYSRVTPISSLKASLANRTISEGDLVSVEGILLRDTEETSHDNEWHDVYLSDGTGTVSIQGNELASKEYTAGTKLSVHGKVSLVDNELVVTYDSFDYDVLYIGDGSKYLDEYLNPSNPNPSNPNPPYPSGSGNSTSTPESSDHVVELIVNGVKLGQLATASEGNIGDQAATIISVDNDKVIDMLKEEEISVLTISVNETSDVVVGEFNGKLINELMNKDVIIELKTDLATYRIPASQIKLDSLALLGSNVNLEDITIHIQIGASTDSINRIVTEAAVSNGYSVVGLPVDFEITIEYGNQRVNMNQFDSYVARSIAIPNGVDASQITTAVVLHADGSLSHIPTRIVTIDGTHFAVINSLTNSTYALVSNSKTFSDVENHWSAKDVSDMASRLIIQGVNDHEFQPNKAITRAEFVSIIVRALGMKSKANVEAPKDVRASDWFADTVTTAISYDLVNGYGDGTFHPNQKITRNEAAVIVARALTIVNLDTQLSANEVTQYLSSYKDASTVATWADKEVAAAIKYNILQGNNGKLLAGDDVSRAETAAMVRRLLQKAEFINS</sequence>
<name>A0AA95EX68_9BACL</name>
<dbReference type="InterPro" id="IPR051465">
    <property type="entry name" value="Cell_Envelope_Struct_Comp"/>
</dbReference>
<dbReference type="SUPFAM" id="SSF52317">
    <property type="entry name" value="Class I glutamine amidotransferase-like"/>
    <property type="match status" value="1"/>
</dbReference>
<feature type="region of interest" description="Disordered" evidence="1">
    <location>
        <begin position="880"/>
        <end position="909"/>
    </location>
</feature>
<dbReference type="InterPro" id="IPR011635">
    <property type="entry name" value="CARDB"/>
</dbReference>
<feature type="compositionally biased region" description="Low complexity" evidence="1">
    <location>
        <begin position="896"/>
        <end position="906"/>
    </location>
</feature>
<dbReference type="Gene3D" id="3.20.20.140">
    <property type="entry name" value="Metal-dependent hydrolases"/>
    <property type="match status" value="1"/>
</dbReference>
<dbReference type="InterPro" id="IPR029062">
    <property type="entry name" value="Class_I_gatase-like"/>
</dbReference>
<feature type="domain" description="SLH" evidence="2">
    <location>
        <begin position="1194"/>
        <end position="1257"/>
    </location>
</feature>
<evidence type="ECO:0000313" key="4">
    <source>
        <dbReference type="Proteomes" id="UP001178662"/>
    </source>
</evidence>
<dbReference type="PANTHER" id="PTHR43308:SF5">
    <property type="entry name" value="S-LAYER PROTEIN _ PEPTIDOGLYCAN ENDO-BETA-N-ACETYLGLUCOSAMINIDASE"/>
    <property type="match status" value="1"/>
</dbReference>
<keyword evidence="4" id="KW-1185">Reference proteome</keyword>
<dbReference type="InterPro" id="IPR016195">
    <property type="entry name" value="Pol/histidinol_Pase-like"/>
</dbReference>
<evidence type="ECO:0000259" key="2">
    <source>
        <dbReference type="PROSITE" id="PS51272"/>
    </source>
</evidence>
<organism evidence="3 4">
    <name type="scientific">Candidatus Cohnella colombiensis</name>
    <dbReference type="NCBI Taxonomy" id="3121368"/>
    <lineage>
        <taxon>Bacteria</taxon>
        <taxon>Bacillati</taxon>
        <taxon>Bacillota</taxon>
        <taxon>Bacilli</taxon>
        <taxon>Bacillales</taxon>
        <taxon>Paenibacillaceae</taxon>
        <taxon>Cohnella</taxon>
    </lineage>
</organism>